<evidence type="ECO:0000256" key="3">
    <source>
        <dbReference type="SAM" id="MobiDB-lite"/>
    </source>
</evidence>
<reference evidence="5" key="2">
    <citation type="submission" date="2025-08" db="UniProtKB">
        <authorList>
            <consortium name="Ensembl"/>
        </authorList>
    </citation>
    <scope>IDENTIFICATION</scope>
</reference>
<dbReference type="FunCoup" id="H2Y5I6">
    <property type="interactions" value="119"/>
</dbReference>
<sequence length="347" mass="40028">GRHPPIMLPPDYKIYQMNKRLQERTDSCDNQWWDSFATEFFEDKSTLTLSFCLEDGLKRYTIGRTLIPRFFRTMFESGVIDMYMVLRLPKDYMNSANGLITLDCDHATMVMHHTKPVPTKVCAEGHLLVEFSADELMRIRSWHFAIQTHLEYIPKQAPLQNPGILEDLCKNTTRQGLTPAMLNYLKMCVIIEPMKELMSRQKTYNMDPRDCLRNCLFQKWQRMLNPATDASRPAKRPSRKRKNSSNNNTPHVNQPQKKKGFQTSDVMMVGEPTLMGHEFGDEDERMITRLENNQFDGPSVKSEEHDTSAASFPSISSPITTTSQWQGHQAQSATMQNNIIPKSEPSE</sequence>
<keyword evidence="6" id="KW-1185">Reference proteome</keyword>
<dbReference type="InterPro" id="IPR029005">
    <property type="entry name" value="LIM-bd/SEUSS"/>
</dbReference>
<protein>
    <recommendedName>
        <fullName evidence="4">LIM interaction domain-containing protein</fullName>
    </recommendedName>
</protein>
<evidence type="ECO:0000313" key="5">
    <source>
        <dbReference type="Ensembl" id="ENSCSAVP00000000584.1"/>
    </source>
</evidence>
<feature type="domain" description="LIM interaction" evidence="4">
    <location>
        <begin position="265"/>
        <end position="304"/>
    </location>
</feature>
<evidence type="ECO:0000313" key="6">
    <source>
        <dbReference type="Proteomes" id="UP000007875"/>
    </source>
</evidence>
<reference evidence="5" key="3">
    <citation type="submission" date="2025-09" db="UniProtKB">
        <authorList>
            <consortium name="Ensembl"/>
        </authorList>
    </citation>
    <scope>IDENTIFICATION</scope>
</reference>
<dbReference type="GO" id="GO:0030274">
    <property type="term" value="F:LIM domain binding"/>
    <property type="evidence" value="ECO:0007669"/>
    <property type="project" value="UniProtKB-UniRule"/>
</dbReference>
<comment type="similarity">
    <text evidence="1 2">Belongs to the LDB family.</text>
</comment>
<dbReference type="HOGENOM" id="CLU_032597_0_0_1"/>
<dbReference type="PROSITE" id="PS51957">
    <property type="entry name" value="LID"/>
    <property type="match status" value="1"/>
</dbReference>
<feature type="compositionally biased region" description="Basic residues" evidence="3">
    <location>
        <begin position="233"/>
        <end position="243"/>
    </location>
</feature>
<evidence type="ECO:0000259" key="4">
    <source>
        <dbReference type="PROSITE" id="PS51957"/>
    </source>
</evidence>
<reference evidence="6" key="1">
    <citation type="submission" date="2003-08" db="EMBL/GenBank/DDBJ databases">
        <authorList>
            <person name="Birren B."/>
            <person name="Nusbaum C."/>
            <person name="Abebe A."/>
            <person name="Abouelleil A."/>
            <person name="Adekoya E."/>
            <person name="Ait-zahra M."/>
            <person name="Allen N."/>
            <person name="Allen T."/>
            <person name="An P."/>
            <person name="Anderson M."/>
            <person name="Anderson S."/>
            <person name="Arachchi H."/>
            <person name="Armbruster J."/>
            <person name="Bachantsang P."/>
            <person name="Baldwin J."/>
            <person name="Barry A."/>
            <person name="Bayul T."/>
            <person name="Blitshsteyn B."/>
            <person name="Bloom T."/>
            <person name="Blye J."/>
            <person name="Boguslavskiy L."/>
            <person name="Borowsky M."/>
            <person name="Boukhgalter B."/>
            <person name="Brunache A."/>
            <person name="Butler J."/>
            <person name="Calixte N."/>
            <person name="Calvo S."/>
            <person name="Camarata J."/>
            <person name="Campo K."/>
            <person name="Chang J."/>
            <person name="Cheshatsang Y."/>
            <person name="Citroen M."/>
            <person name="Collymore A."/>
            <person name="Considine T."/>
            <person name="Cook A."/>
            <person name="Cooke P."/>
            <person name="Corum B."/>
            <person name="Cuomo C."/>
            <person name="David R."/>
            <person name="Dawoe T."/>
            <person name="Degray S."/>
            <person name="Dodge S."/>
            <person name="Dooley K."/>
            <person name="Dorje P."/>
            <person name="Dorjee K."/>
            <person name="Dorris L."/>
            <person name="Duffey N."/>
            <person name="Dupes A."/>
            <person name="Elkins T."/>
            <person name="Engels R."/>
            <person name="Erickson J."/>
            <person name="Farina A."/>
            <person name="Faro S."/>
            <person name="Ferreira P."/>
            <person name="Fischer H."/>
            <person name="Fitzgerald M."/>
            <person name="Foley K."/>
            <person name="Gage D."/>
            <person name="Galagan J."/>
            <person name="Gearin G."/>
            <person name="Gnerre S."/>
            <person name="Gnirke A."/>
            <person name="Goyette A."/>
            <person name="Graham J."/>
            <person name="Grandbois E."/>
            <person name="Gyaltsen K."/>
            <person name="Hafez N."/>
            <person name="Hagopian D."/>
            <person name="Hagos B."/>
            <person name="Hall J."/>
            <person name="Hatcher B."/>
            <person name="Heller A."/>
            <person name="Higgins H."/>
            <person name="Honan T."/>
            <person name="Horn A."/>
            <person name="Houde N."/>
            <person name="Hughes L."/>
            <person name="Hulme W."/>
            <person name="Husby E."/>
            <person name="Iliev I."/>
            <person name="Jaffe D."/>
            <person name="Jones C."/>
            <person name="Kamal M."/>
            <person name="Kamat A."/>
            <person name="Kamvysselis M."/>
            <person name="Karlsson E."/>
            <person name="Kells C."/>
            <person name="Kieu A."/>
            <person name="Kisner P."/>
            <person name="Kodira C."/>
            <person name="Kulbokas E."/>
            <person name="Labutti K."/>
            <person name="Lama D."/>
            <person name="Landers T."/>
            <person name="Leger J."/>
            <person name="Levine S."/>
            <person name="Lewis D."/>
            <person name="Lewis T."/>
            <person name="Lindblad-toh K."/>
            <person name="Liu X."/>
            <person name="Lokyitsang T."/>
            <person name="Lokyitsang Y."/>
            <person name="Lucien O."/>
            <person name="Lui A."/>
            <person name="Ma L.J."/>
            <person name="Mabbitt R."/>
            <person name="Macdonald J."/>
            <person name="Maclean C."/>
            <person name="Major J."/>
            <person name="Manning J."/>
            <person name="Marabella R."/>
            <person name="Maru K."/>
            <person name="Matthews C."/>
            <person name="Mauceli E."/>
            <person name="Mccarthy M."/>
            <person name="Mcdonough S."/>
            <person name="Mcghee T."/>
            <person name="Meldrim J."/>
            <person name="Meneus L."/>
            <person name="Mesirov J."/>
            <person name="Mihalev A."/>
            <person name="Mihova T."/>
            <person name="Mikkelsen T."/>
            <person name="Mlenga V."/>
            <person name="Moru K."/>
            <person name="Mozes J."/>
            <person name="Mulrain L."/>
            <person name="Munson G."/>
            <person name="Naylor J."/>
            <person name="Newes C."/>
            <person name="Nguyen C."/>
            <person name="Nguyen N."/>
            <person name="Nguyen T."/>
            <person name="Nicol R."/>
            <person name="Nielsen C."/>
            <person name="Nizzari M."/>
            <person name="Norbu C."/>
            <person name="Norbu N."/>
            <person name="O'donnell P."/>
            <person name="Okoawo O."/>
            <person name="O'leary S."/>
            <person name="Omotosho B."/>
            <person name="O'neill K."/>
            <person name="Osman S."/>
            <person name="Parker S."/>
            <person name="Perrin D."/>
            <person name="Phunkhang P."/>
            <person name="Piqani B."/>
            <person name="Purcell S."/>
            <person name="Rachupka T."/>
            <person name="Ramasamy U."/>
            <person name="Rameau R."/>
            <person name="Ray V."/>
            <person name="Raymond C."/>
            <person name="Retta R."/>
            <person name="Richardson S."/>
            <person name="Rise C."/>
            <person name="Rodriguez J."/>
            <person name="Rogers J."/>
            <person name="Rogov P."/>
            <person name="Rutman M."/>
            <person name="Schupbach R."/>
            <person name="Seaman C."/>
            <person name="Settipalli S."/>
            <person name="Sharpe T."/>
            <person name="Sheridan J."/>
            <person name="Sherpa N."/>
            <person name="Shi J."/>
            <person name="Smirnov S."/>
            <person name="Smith C."/>
            <person name="Sougnez C."/>
            <person name="Spencer B."/>
            <person name="Stalker J."/>
            <person name="Stange-thomann N."/>
            <person name="Stavropoulos S."/>
            <person name="Stetson K."/>
            <person name="Stone C."/>
            <person name="Stone S."/>
            <person name="Stubbs M."/>
            <person name="Talamas J."/>
            <person name="Tchuinga P."/>
            <person name="Tenzing P."/>
            <person name="Tesfaye S."/>
            <person name="Theodore J."/>
            <person name="Thoulutsang Y."/>
            <person name="Topham K."/>
            <person name="Towey S."/>
            <person name="Tsamla T."/>
            <person name="Tsomo N."/>
            <person name="Vallee D."/>
            <person name="Vassiliev H."/>
            <person name="Venkataraman V."/>
            <person name="Vinson J."/>
            <person name="Vo A."/>
            <person name="Wade C."/>
            <person name="Wang S."/>
            <person name="Wangchuk T."/>
            <person name="Wangdi T."/>
            <person name="Whittaker C."/>
            <person name="Wilkinson J."/>
            <person name="Wu Y."/>
            <person name="Wyman D."/>
            <person name="Yadav S."/>
            <person name="Yang S."/>
            <person name="Yang X."/>
            <person name="Yeager S."/>
            <person name="Yee E."/>
            <person name="Young G."/>
            <person name="Zainoun J."/>
            <person name="Zembeck L."/>
            <person name="Zimmer A."/>
            <person name="Zody M."/>
            <person name="Lander E."/>
        </authorList>
    </citation>
    <scope>NUCLEOTIDE SEQUENCE [LARGE SCALE GENOMIC DNA]</scope>
</reference>
<dbReference type="Gene3D" id="2.10.110.10">
    <property type="entry name" value="Cysteine Rich Protein"/>
    <property type="match status" value="1"/>
</dbReference>
<dbReference type="InParanoid" id="H2Y5I6"/>
<feature type="region of interest" description="Disordered" evidence="3">
    <location>
        <begin position="226"/>
        <end position="263"/>
    </location>
</feature>
<accession>H2Y5I6</accession>
<feature type="compositionally biased region" description="Polar residues" evidence="3">
    <location>
        <begin position="324"/>
        <end position="340"/>
    </location>
</feature>
<feature type="compositionally biased region" description="Low complexity" evidence="3">
    <location>
        <begin position="308"/>
        <end position="323"/>
    </location>
</feature>
<dbReference type="OMA" id="CPRPTPM"/>
<evidence type="ECO:0000256" key="1">
    <source>
        <dbReference type="ARBA" id="ARBA00006928"/>
    </source>
</evidence>
<dbReference type="Proteomes" id="UP000007875">
    <property type="component" value="Unassembled WGS sequence"/>
</dbReference>
<proteinExistence type="inferred from homology"/>
<dbReference type="InterPro" id="IPR041363">
    <property type="entry name" value="LID"/>
</dbReference>
<dbReference type="STRING" id="51511.ENSCSAVP00000000584"/>
<dbReference type="Ensembl" id="ENSCSAVT00000000591.1">
    <property type="protein sequence ID" value="ENSCSAVP00000000584.1"/>
    <property type="gene ID" value="ENSCSAVG00000000327.1"/>
</dbReference>
<dbReference type="GeneTree" id="ENSGT00390000005639"/>
<organism evidence="5 6">
    <name type="scientific">Ciona savignyi</name>
    <name type="common">Pacific transparent sea squirt</name>
    <dbReference type="NCBI Taxonomy" id="51511"/>
    <lineage>
        <taxon>Eukaryota</taxon>
        <taxon>Metazoa</taxon>
        <taxon>Chordata</taxon>
        <taxon>Tunicata</taxon>
        <taxon>Ascidiacea</taxon>
        <taxon>Phlebobranchia</taxon>
        <taxon>Cionidae</taxon>
        <taxon>Ciona</taxon>
    </lineage>
</organism>
<dbReference type="Pfam" id="PF17916">
    <property type="entry name" value="LID"/>
    <property type="match status" value="1"/>
</dbReference>
<feature type="compositionally biased region" description="Polar residues" evidence="3">
    <location>
        <begin position="249"/>
        <end position="263"/>
    </location>
</feature>
<dbReference type="Pfam" id="PF01803">
    <property type="entry name" value="LIM_bind"/>
    <property type="match status" value="1"/>
</dbReference>
<dbReference type="PANTHER" id="PTHR10378">
    <property type="entry name" value="LIM DOMAIN-BINDING PROTEIN"/>
    <property type="match status" value="1"/>
</dbReference>
<dbReference type="AlphaFoldDB" id="H2Y5I6"/>
<evidence type="ECO:0000256" key="2">
    <source>
        <dbReference type="PROSITE-ProRule" id="PRU01302"/>
    </source>
</evidence>
<feature type="region of interest" description="Disordered" evidence="3">
    <location>
        <begin position="295"/>
        <end position="347"/>
    </location>
</feature>
<name>H2Y5I6_CIOSA</name>
<dbReference type="eggNOG" id="KOG2181">
    <property type="taxonomic scope" value="Eukaryota"/>
</dbReference>